<keyword evidence="1" id="KW-0175">Coiled coil</keyword>
<dbReference type="AlphaFoldDB" id="A0A4Z1TAJ9"/>
<protein>
    <submittedName>
        <fullName evidence="2">Uncharacterized protein</fullName>
    </submittedName>
</protein>
<gene>
    <name evidence="2" type="ORF">GMRT_14214</name>
</gene>
<comment type="caution">
    <text evidence="2">The sequence shown here is derived from an EMBL/GenBank/DDBJ whole genome shotgun (WGS) entry which is preliminary data.</text>
</comment>
<evidence type="ECO:0000313" key="3">
    <source>
        <dbReference type="Proteomes" id="UP000315496"/>
    </source>
</evidence>
<proteinExistence type="predicted"/>
<sequence length="547" mass="61293">MPTTSTQCCEKPVARATCPYCHVYIQQSERCAKCLLIDHFLSAHGEVGIESMLPVFRRELDGYTSQLEELKKEKDAKMGEPTFPELHRILLNWYARRIESLKKSRWSINRIVETRMTRAIVGIGKERDALQGLLKSISAIRVNSPIEPTLLIVRTGMTYLVRNLGYEAMVLRLQAKGPSAERKLYKGIVPMQVSYRLGMRKLSTILADGQRNQEARACGNTSSIKIETSVCTSFMTVYDKMYLSPRGGVIGTTLSTILSQPYIQTDAIYQLASDSCAWPYQAISTVVREVQAESMATIANLVVLERMYAGALSMLKNLRVRNLEVRNAASLERIYVEGECMIDGSIILDVGAVVFGTTYSHNDFHNLTTLQYCIFEGVRGREVYNKECDIFSMIRRPIPKDLSNSPTILVKDIRYARNCMFVGYTRIDGQGIYQNCYFGDLEIGERFTGTLVSCYIAHGTCLAPPRSLTFYNCTGTGYDGLLQNRHIKNDSLMFDISNNDSNNYTAFIFTADDKLGSISTSWNCTACPSNVLGEETADKVDSDSILG</sequence>
<dbReference type="EMBL" id="VDLU01000001">
    <property type="protein sequence ID" value="TNJ30247.1"/>
    <property type="molecule type" value="Genomic_DNA"/>
</dbReference>
<evidence type="ECO:0000256" key="1">
    <source>
        <dbReference type="SAM" id="Coils"/>
    </source>
</evidence>
<dbReference type="Proteomes" id="UP000315496">
    <property type="component" value="Chromosome 1"/>
</dbReference>
<accession>A0A4Z1TAJ9</accession>
<evidence type="ECO:0000313" key="2">
    <source>
        <dbReference type="EMBL" id="TNJ30247.1"/>
    </source>
</evidence>
<feature type="coiled-coil region" evidence="1">
    <location>
        <begin position="53"/>
        <end position="80"/>
    </location>
</feature>
<organism evidence="2 3">
    <name type="scientific">Giardia muris</name>
    <dbReference type="NCBI Taxonomy" id="5742"/>
    <lineage>
        <taxon>Eukaryota</taxon>
        <taxon>Metamonada</taxon>
        <taxon>Diplomonadida</taxon>
        <taxon>Hexamitidae</taxon>
        <taxon>Giardiinae</taxon>
        <taxon>Giardia</taxon>
    </lineage>
</organism>
<keyword evidence="3" id="KW-1185">Reference proteome</keyword>
<reference evidence="2 3" key="1">
    <citation type="submission" date="2019-05" db="EMBL/GenBank/DDBJ databases">
        <title>The compact genome of Giardia muris reveals important steps in the evolution of intestinal protozoan parasites.</title>
        <authorList>
            <person name="Xu F."/>
            <person name="Jimenez-Gonzalez A."/>
            <person name="Einarsson E."/>
            <person name="Astvaldsson A."/>
            <person name="Peirasmaki D."/>
            <person name="Eckmann L."/>
            <person name="Andersson J.O."/>
            <person name="Svard S.G."/>
            <person name="Jerlstrom-Hultqvist J."/>
        </authorList>
    </citation>
    <scope>NUCLEOTIDE SEQUENCE [LARGE SCALE GENOMIC DNA]</scope>
    <source>
        <strain evidence="2 3">Roberts-Thomson</strain>
    </source>
</reference>
<dbReference type="VEuPathDB" id="GiardiaDB:GMRT_14214"/>
<name>A0A4Z1TAJ9_GIAMU</name>